<dbReference type="AlphaFoldDB" id="A0AA46NVJ7"/>
<evidence type="ECO:0000256" key="1">
    <source>
        <dbReference type="SAM" id="SignalP"/>
    </source>
</evidence>
<name>A0AA46NVJ7_9GAMM</name>
<evidence type="ECO:0000313" key="2">
    <source>
        <dbReference type="EMBL" id="UYF76642.1"/>
    </source>
</evidence>
<keyword evidence="1" id="KW-0732">Signal</keyword>
<feature type="signal peptide" evidence="1">
    <location>
        <begin position="1"/>
        <end position="20"/>
    </location>
</feature>
<evidence type="ECO:0000313" key="3">
    <source>
        <dbReference type="Proteomes" id="UP001164081"/>
    </source>
</evidence>
<sequence>MKKIIFTALLGLIVSTYSTADTLIPRSVPGDKGKYYLIEKKKQGDVIATLHKRVGVETVDYTRLETNCKTMKMREIGTGEGSIKAIRVSPTKWFDLVEGSSKSDLAHFVCKK</sequence>
<proteinExistence type="predicted"/>
<dbReference type="RefSeq" id="WP_262548358.1">
    <property type="nucleotide sequence ID" value="NZ_CP089044.1"/>
</dbReference>
<dbReference type="Proteomes" id="UP001164081">
    <property type="component" value="Chromosome"/>
</dbReference>
<gene>
    <name evidence="2" type="ORF">LSO58_07150</name>
</gene>
<protein>
    <submittedName>
        <fullName evidence="2">Uncharacterized protein</fullName>
    </submittedName>
</protein>
<dbReference type="EMBL" id="CP089044">
    <property type="protein sequence ID" value="UYF76642.1"/>
    <property type="molecule type" value="Genomic_DNA"/>
</dbReference>
<accession>A0AA46NVJ7</accession>
<reference evidence="2" key="1">
    <citation type="journal article" date="2022" name="J Glob Antimicrob Resist">
        <title>Comparative analysis of IMP-4- and OXA-58-containing plasmids of three carbapenemase-producing Acinetobacter ursingii strains in the Netherlands.</title>
        <authorList>
            <person name="Hendrickx A.P.A."/>
            <person name="Schade R.P."/>
            <person name="Landman F."/>
            <person name="Bosch T."/>
            <person name="Schouls L.M."/>
            <person name="van Dijk K."/>
        </authorList>
    </citation>
    <scope>NUCLEOTIDE SEQUENCE</scope>
    <source>
        <strain evidence="2">RIVM_C010761</strain>
    </source>
</reference>
<organism evidence="2 3">
    <name type="scientific">Acinetobacter ursingii</name>
    <dbReference type="NCBI Taxonomy" id="108980"/>
    <lineage>
        <taxon>Bacteria</taxon>
        <taxon>Pseudomonadati</taxon>
        <taxon>Pseudomonadota</taxon>
        <taxon>Gammaproteobacteria</taxon>
        <taxon>Moraxellales</taxon>
        <taxon>Moraxellaceae</taxon>
        <taxon>Acinetobacter</taxon>
    </lineage>
</organism>
<feature type="chain" id="PRO_5041208180" evidence="1">
    <location>
        <begin position="21"/>
        <end position="112"/>
    </location>
</feature>